<comment type="caution">
    <text evidence="1">The sequence shown here is derived from an EMBL/GenBank/DDBJ whole genome shotgun (WGS) entry which is preliminary data.</text>
</comment>
<dbReference type="AlphaFoldDB" id="A0AA38FK55"/>
<sequence length="86" mass="9567">KTHGKIPFALGSFNFSRPARTFGPDVPNDSPLFRPNRLVHVLCVLLARMSQTAWDIYLLTARNGLTCAKPADPRPAHTFVPTIPNR</sequence>
<dbReference type="Proteomes" id="UP000824469">
    <property type="component" value="Unassembled WGS sequence"/>
</dbReference>
<organism evidence="1 2">
    <name type="scientific">Taxus chinensis</name>
    <name type="common">Chinese yew</name>
    <name type="synonym">Taxus wallichiana var. chinensis</name>
    <dbReference type="NCBI Taxonomy" id="29808"/>
    <lineage>
        <taxon>Eukaryota</taxon>
        <taxon>Viridiplantae</taxon>
        <taxon>Streptophyta</taxon>
        <taxon>Embryophyta</taxon>
        <taxon>Tracheophyta</taxon>
        <taxon>Spermatophyta</taxon>
        <taxon>Pinopsida</taxon>
        <taxon>Pinidae</taxon>
        <taxon>Conifers II</taxon>
        <taxon>Cupressales</taxon>
        <taxon>Taxaceae</taxon>
        <taxon>Taxus</taxon>
    </lineage>
</organism>
<dbReference type="EMBL" id="JAHRHJ020000008">
    <property type="protein sequence ID" value="KAH9305474.1"/>
    <property type="molecule type" value="Genomic_DNA"/>
</dbReference>
<name>A0AA38FK55_TAXCH</name>
<protein>
    <submittedName>
        <fullName evidence="1">Uncharacterized protein</fullName>
    </submittedName>
</protein>
<accession>A0AA38FK55</accession>
<gene>
    <name evidence="1" type="ORF">KI387_009878</name>
</gene>
<proteinExistence type="predicted"/>
<evidence type="ECO:0000313" key="1">
    <source>
        <dbReference type="EMBL" id="KAH9305474.1"/>
    </source>
</evidence>
<feature type="non-terminal residue" evidence="1">
    <location>
        <position position="1"/>
    </location>
</feature>
<feature type="non-terminal residue" evidence="1">
    <location>
        <position position="86"/>
    </location>
</feature>
<keyword evidence="2" id="KW-1185">Reference proteome</keyword>
<evidence type="ECO:0000313" key="2">
    <source>
        <dbReference type="Proteomes" id="UP000824469"/>
    </source>
</evidence>
<reference evidence="1 2" key="1">
    <citation type="journal article" date="2021" name="Nat. Plants">
        <title>The Taxus genome provides insights into paclitaxel biosynthesis.</title>
        <authorList>
            <person name="Xiong X."/>
            <person name="Gou J."/>
            <person name="Liao Q."/>
            <person name="Li Y."/>
            <person name="Zhou Q."/>
            <person name="Bi G."/>
            <person name="Li C."/>
            <person name="Du R."/>
            <person name="Wang X."/>
            <person name="Sun T."/>
            <person name="Guo L."/>
            <person name="Liang H."/>
            <person name="Lu P."/>
            <person name="Wu Y."/>
            <person name="Zhang Z."/>
            <person name="Ro D.K."/>
            <person name="Shang Y."/>
            <person name="Huang S."/>
            <person name="Yan J."/>
        </authorList>
    </citation>
    <scope>NUCLEOTIDE SEQUENCE [LARGE SCALE GENOMIC DNA]</scope>
    <source>
        <strain evidence="1">Ta-2019</strain>
    </source>
</reference>